<dbReference type="SUPFAM" id="SSF50978">
    <property type="entry name" value="WD40 repeat-like"/>
    <property type="match status" value="1"/>
</dbReference>
<keyword evidence="4" id="KW-1185">Reference proteome</keyword>
<protein>
    <recommendedName>
        <fullName evidence="5">LisH domain-containing protein</fullName>
    </recommendedName>
</protein>
<dbReference type="InterPro" id="IPR001680">
    <property type="entry name" value="WD40_rpt"/>
</dbReference>
<feature type="compositionally biased region" description="Low complexity" evidence="2">
    <location>
        <begin position="323"/>
        <end position="364"/>
    </location>
</feature>
<dbReference type="InterPro" id="IPR036322">
    <property type="entry name" value="WD40_repeat_dom_sf"/>
</dbReference>
<dbReference type="InterPro" id="IPR015943">
    <property type="entry name" value="WD40/YVTN_repeat-like_dom_sf"/>
</dbReference>
<accession>A0A5D2BZB8</accession>
<dbReference type="Proteomes" id="UP000323506">
    <property type="component" value="Chromosome D07"/>
</dbReference>
<dbReference type="CDD" id="cd00200">
    <property type="entry name" value="WD40"/>
    <property type="match status" value="1"/>
</dbReference>
<dbReference type="InterPro" id="IPR006594">
    <property type="entry name" value="LisH"/>
</dbReference>
<proteinExistence type="predicted"/>
<evidence type="ECO:0000313" key="3">
    <source>
        <dbReference type="EMBL" id="TYG62624.1"/>
    </source>
</evidence>
<keyword evidence="1" id="KW-0853">WD repeat</keyword>
<evidence type="ECO:0000256" key="1">
    <source>
        <dbReference type="PROSITE-ProRule" id="PRU00221"/>
    </source>
</evidence>
<dbReference type="EMBL" id="CM017707">
    <property type="protein sequence ID" value="TYG62624.1"/>
    <property type="molecule type" value="Genomic_DNA"/>
</dbReference>
<dbReference type="PROSITE" id="PS50294">
    <property type="entry name" value="WD_REPEATS_REGION"/>
    <property type="match status" value="1"/>
</dbReference>
<sequence length="719" mass="78591">MAQSNWEADKMLDVYIHDYLLKRKLHASAKAFMTEGKVATDPVAIDAPGGFLFEWWSVFWDIFIARTNEKHSEAAAAYIESQQLKAREQQQLQMQQLQLMQHRNAQLQRRDPSHPALGGSVNTINSEGMIGQPSASVLAMKMYEERVKHPHSADSETSSALIDANRMALLKTQTNNQVQLLQGSPGNMSAALQQIQSRTPLTTDIKTEVSLGGNPKSLPMDPSSIYGQAILQPKSGLGGAVLNQGVPGLPLRGWPLTGIDQLRPSLGVQMQKPNLQTQNQFVLTSQQQHVLAQAQLQGNLGNSTTFVNAKVGQSVRNKGSICSPVPSSSPKMKMGQMSHSSSQQQDQLQQQQQQQQPSQQLQQNNRKRKQHSASGAANSTGTGNTGPSPSSPPSTHTPGDAITSATSLQHVNSVSKSMMYGADATVGLTSSSNLLEDMDRFDPLDENMESLLSHESDSRDIYGTIKQYPPEHPKESAKGFTFAEVGCIQTRNSEVTCCHFSSDGKVLASAGHDKKPGYCVKAYNSHPSPVMSLDFHPKKTDLFCFCDNDNEIRYFNLNTFSCTRISKGGMAQVRFQPRIGHFLAAASDKVVSIFDVETDRQTLTFQGHSEIVNYICWDANGEYLASVSHNLVKIWSLVTGECIQELGSGGNQFHSCVFHPNYSTLLVIGGISSLELWNMAENKSMTISAHENIISALAQSPVTGMVASASHDSSVKLWK</sequence>
<dbReference type="PROSITE" id="PS50082">
    <property type="entry name" value="WD_REPEATS_2"/>
    <property type="match status" value="1"/>
</dbReference>
<dbReference type="Gene3D" id="2.130.10.10">
    <property type="entry name" value="YVTN repeat-like/Quinoprotein amine dehydrogenase"/>
    <property type="match status" value="2"/>
</dbReference>
<gene>
    <name evidence="3" type="ORF">ES288_D07G246500v1</name>
</gene>
<dbReference type="PROSITE" id="PS50896">
    <property type="entry name" value="LISH"/>
    <property type="match status" value="1"/>
</dbReference>
<dbReference type="Pfam" id="PF00400">
    <property type="entry name" value="WD40"/>
    <property type="match status" value="4"/>
</dbReference>
<evidence type="ECO:0000313" key="4">
    <source>
        <dbReference type="Proteomes" id="UP000323506"/>
    </source>
</evidence>
<dbReference type="Pfam" id="PF08513">
    <property type="entry name" value="LisH"/>
    <property type="match status" value="1"/>
</dbReference>
<dbReference type="SMART" id="SM00320">
    <property type="entry name" value="WD40"/>
    <property type="match status" value="6"/>
</dbReference>
<feature type="repeat" description="WD" evidence="1">
    <location>
        <begin position="687"/>
        <end position="719"/>
    </location>
</feature>
<reference evidence="3 4" key="1">
    <citation type="submission" date="2019-06" db="EMBL/GenBank/DDBJ databases">
        <title>WGS assembly of Gossypium darwinii.</title>
        <authorList>
            <person name="Chen Z.J."/>
            <person name="Sreedasyam A."/>
            <person name="Ando A."/>
            <person name="Song Q."/>
            <person name="De L."/>
            <person name="Hulse-Kemp A."/>
            <person name="Ding M."/>
            <person name="Ye W."/>
            <person name="Kirkbride R."/>
            <person name="Jenkins J."/>
            <person name="Plott C."/>
            <person name="Lovell J."/>
            <person name="Lin Y.-M."/>
            <person name="Vaughn R."/>
            <person name="Liu B."/>
            <person name="Li W."/>
            <person name="Simpson S."/>
            <person name="Scheffler B."/>
            <person name="Saski C."/>
            <person name="Grover C."/>
            <person name="Hu G."/>
            <person name="Conover J."/>
            <person name="Carlson J."/>
            <person name="Shu S."/>
            <person name="Boston L."/>
            <person name="Williams M."/>
            <person name="Peterson D."/>
            <person name="Mcgee K."/>
            <person name="Jones D."/>
            <person name="Wendel J."/>
            <person name="Stelly D."/>
            <person name="Grimwood J."/>
            <person name="Schmutz J."/>
        </authorList>
    </citation>
    <scope>NUCLEOTIDE SEQUENCE [LARGE SCALE GENOMIC DNA]</scope>
    <source>
        <strain evidence="3">1808015.09</strain>
    </source>
</reference>
<evidence type="ECO:0000256" key="2">
    <source>
        <dbReference type="SAM" id="MobiDB-lite"/>
    </source>
</evidence>
<dbReference type="SMART" id="SM00667">
    <property type="entry name" value="LisH"/>
    <property type="match status" value="1"/>
</dbReference>
<evidence type="ECO:0008006" key="5">
    <source>
        <dbReference type="Google" id="ProtNLM"/>
    </source>
</evidence>
<dbReference type="PANTHER" id="PTHR44376">
    <property type="entry name" value="TRANSCRIPTIONAL REGULATOR OF FILAMENTOUS GROWTH FLO8"/>
    <property type="match status" value="1"/>
</dbReference>
<dbReference type="AlphaFoldDB" id="A0A5D2BZB8"/>
<dbReference type="InterPro" id="IPR044716">
    <property type="entry name" value="LEUNIG-like"/>
</dbReference>
<name>A0A5D2BZB8_GOSDA</name>
<feature type="compositionally biased region" description="Low complexity" evidence="2">
    <location>
        <begin position="372"/>
        <end position="399"/>
    </location>
</feature>
<organism evidence="3 4">
    <name type="scientific">Gossypium darwinii</name>
    <name type="common">Darwin's cotton</name>
    <name type="synonym">Gossypium barbadense var. darwinii</name>
    <dbReference type="NCBI Taxonomy" id="34276"/>
    <lineage>
        <taxon>Eukaryota</taxon>
        <taxon>Viridiplantae</taxon>
        <taxon>Streptophyta</taxon>
        <taxon>Embryophyta</taxon>
        <taxon>Tracheophyta</taxon>
        <taxon>Spermatophyta</taxon>
        <taxon>Magnoliopsida</taxon>
        <taxon>eudicotyledons</taxon>
        <taxon>Gunneridae</taxon>
        <taxon>Pentapetalae</taxon>
        <taxon>rosids</taxon>
        <taxon>malvids</taxon>
        <taxon>Malvales</taxon>
        <taxon>Malvaceae</taxon>
        <taxon>Malvoideae</taxon>
        <taxon>Gossypium</taxon>
    </lineage>
</organism>
<dbReference type="GO" id="GO:0003714">
    <property type="term" value="F:transcription corepressor activity"/>
    <property type="evidence" value="ECO:0007669"/>
    <property type="project" value="InterPro"/>
</dbReference>
<dbReference type="PANTHER" id="PTHR44376:SF22">
    <property type="entry name" value="TRANSCRIPTIONAL COREPRESSOR LEUNIG_HOMOLOG"/>
    <property type="match status" value="1"/>
</dbReference>
<feature type="region of interest" description="Disordered" evidence="2">
    <location>
        <begin position="316"/>
        <end position="402"/>
    </location>
</feature>